<reference evidence="1" key="1">
    <citation type="submission" date="2014-11" db="EMBL/GenBank/DDBJ databases">
        <authorList>
            <person name="Amaro Gonzalez C."/>
        </authorList>
    </citation>
    <scope>NUCLEOTIDE SEQUENCE</scope>
</reference>
<evidence type="ECO:0000313" key="1">
    <source>
        <dbReference type="EMBL" id="JAH72958.1"/>
    </source>
</evidence>
<reference evidence="1" key="2">
    <citation type="journal article" date="2015" name="Fish Shellfish Immunol.">
        <title>Early steps in the European eel (Anguilla anguilla)-Vibrio vulnificus interaction in the gills: Role of the RtxA13 toxin.</title>
        <authorList>
            <person name="Callol A."/>
            <person name="Pajuelo D."/>
            <person name="Ebbesson L."/>
            <person name="Teles M."/>
            <person name="MacKenzie S."/>
            <person name="Amaro C."/>
        </authorList>
    </citation>
    <scope>NUCLEOTIDE SEQUENCE</scope>
</reference>
<organism evidence="1">
    <name type="scientific">Anguilla anguilla</name>
    <name type="common">European freshwater eel</name>
    <name type="synonym">Muraena anguilla</name>
    <dbReference type="NCBI Taxonomy" id="7936"/>
    <lineage>
        <taxon>Eukaryota</taxon>
        <taxon>Metazoa</taxon>
        <taxon>Chordata</taxon>
        <taxon>Craniata</taxon>
        <taxon>Vertebrata</taxon>
        <taxon>Euteleostomi</taxon>
        <taxon>Actinopterygii</taxon>
        <taxon>Neopterygii</taxon>
        <taxon>Teleostei</taxon>
        <taxon>Anguilliformes</taxon>
        <taxon>Anguillidae</taxon>
        <taxon>Anguilla</taxon>
    </lineage>
</organism>
<protein>
    <submittedName>
        <fullName evidence="1">Uncharacterized protein</fullName>
    </submittedName>
</protein>
<accession>A0A0E9V6U2</accession>
<dbReference type="AlphaFoldDB" id="A0A0E9V6U2"/>
<dbReference type="EMBL" id="GBXM01035619">
    <property type="protein sequence ID" value="JAH72958.1"/>
    <property type="molecule type" value="Transcribed_RNA"/>
</dbReference>
<name>A0A0E9V6U2_ANGAN</name>
<sequence length="32" mass="3896">MFKYRFIFTMAKCLTHIFLAHIAYFQVANLKK</sequence>
<proteinExistence type="predicted"/>